<organism evidence="1">
    <name type="scientific">Arundo donax</name>
    <name type="common">Giant reed</name>
    <name type="synonym">Donax arundinaceus</name>
    <dbReference type="NCBI Taxonomy" id="35708"/>
    <lineage>
        <taxon>Eukaryota</taxon>
        <taxon>Viridiplantae</taxon>
        <taxon>Streptophyta</taxon>
        <taxon>Embryophyta</taxon>
        <taxon>Tracheophyta</taxon>
        <taxon>Spermatophyta</taxon>
        <taxon>Magnoliopsida</taxon>
        <taxon>Liliopsida</taxon>
        <taxon>Poales</taxon>
        <taxon>Poaceae</taxon>
        <taxon>PACMAD clade</taxon>
        <taxon>Arundinoideae</taxon>
        <taxon>Arundineae</taxon>
        <taxon>Arundo</taxon>
    </lineage>
</organism>
<proteinExistence type="predicted"/>
<reference evidence="1" key="2">
    <citation type="journal article" date="2015" name="Data Brief">
        <title>Shoot transcriptome of the giant reed, Arundo donax.</title>
        <authorList>
            <person name="Barrero R.A."/>
            <person name="Guerrero F.D."/>
            <person name="Moolhuijzen P."/>
            <person name="Goolsby J.A."/>
            <person name="Tidwell J."/>
            <person name="Bellgard S.E."/>
            <person name="Bellgard M.I."/>
        </authorList>
    </citation>
    <scope>NUCLEOTIDE SEQUENCE</scope>
    <source>
        <tissue evidence="1">Shoot tissue taken approximately 20 cm above the soil surface</tissue>
    </source>
</reference>
<protein>
    <submittedName>
        <fullName evidence="1">Uncharacterized protein</fullName>
    </submittedName>
</protein>
<evidence type="ECO:0000313" key="1">
    <source>
        <dbReference type="EMBL" id="JAE31140.1"/>
    </source>
</evidence>
<name>A0A0A9H1R4_ARUDO</name>
<reference evidence="1" key="1">
    <citation type="submission" date="2014-09" db="EMBL/GenBank/DDBJ databases">
        <authorList>
            <person name="Magalhaes I.L.F."/>
            <person name="Oliveira U."/>
            <person name="Santos F.R."/>
            <person name="Vidigal T.H.D.A."/>
            <person name="Brescovit A.D."/>
            <person name="Santos A.J."/>
        </authorList>
    </citation>
    <scope>NUCLEOTIDE SEQUENCE</scope>
    <source>
        <tissue evidence="1">Shoot tissue taken approximately 20 cm above the soil surface</tissue>
    </source>
</reference>
<sequence length="50" mass="5599">MGVRPIPSPNLFRKQLTDYGSVLISPHDFNHLGRSMAQRTTTGSRALTSW</sequence>
<dbReference type="AlphaFoldDB" id="A0A0A9H1R4"/>
<dbReference type="EMBL" id="GBRH01166756">
    <property type="protein sequence ID" value="JAE31140.1"/>
    <property type="molecule type" value="Transcribed_RNA"/>
</dbReference>
<accession>A0A0A9H1R4</accession>